<protein>
    <submittedName>
        <fullName evidence="2">Uncharacterized protein</fullName>
    </submittedName>
</protein>
<accession>A0A0D0C214</accession>
<dbReference type="Proteomes" id="UP000054485">
    <property type="component" value="Unassembled WGS sequence"/>
</dbReference>
<dbReference type="AlphaFoldDB" id="A0A0D0C214"/>
<reference evidence="3" key="2">
    <citation type="submission" date="2015-01" db="EMBL/GenBank/DDBJ databases">
        <title>Evolutionary Origins and Diversification of the Mycorrhizal Mutualists.</title>
        <authorList>
            <consortium name="DOE Joint Genome Institute"/>
            <consortium name="Mycorrhizal Genomics Consortium"/>
            <person name="Kohler A."/>
            <person name="Kuo A."/>
            <person name="Nagy L.G."/>
            <person name="Floudas D."/>
            <person name="Copeland A."/>
            <person name="Barry K.W."/>
            <person name="Cichocki N."/>
            <person name="Veneault-Fourrey C."/>
            <person name="LaButti K."/>
            <person name="Lindquist E.A."/>
            <person name="Lipzen A."/>
            <person name="Lundell T."/>
            <person name="Morin E."/>
            <person name="Murat C."/>
            <person name="Riley R."/>
            <person name="Ohm R."/>
            <person name="Sun H."/>
            <person name="Tunlid A."/>
            <person name="Henrissat B."/>
            <person name="Grigoriev I.V."/>
            <person name="Hibbett D.S."/>
            <person name="Martin F."/>
        </authorList>
    </citation>
    <scope>NUCLEOTIDE SEQUENCE [LARGE SCALE GENOMIC DNA]</scope>
    <source>
        <strain evidence="3">UH-Slu-Lm8-n1</strain>
    </source>
</reference>
<feature type="compositionally biased region" description="Basic and acidic residues" evidence="1">
    <location>
        <begin position="71"/>
        <end position="85"/>
    </location>
</feature>
<dbReference type="HOGENOM" id="CLU_2514151_0_0_1"/>
<proteinExistence type="predicted"/>
<keyword evidence="3" id="KW-1185">Reference proteome</keyword>
<reference evidence="2 3" key="1">
    <citation type="submission" date="2014-04" db="EMBL/GenBank/DDBJ databases">
        <authorList>
            <consortium name="DOE Joint Genome Institute"/>
            <person name="Kuo A."/>
            <person name="Ruytinx J."/>
            <person name="Rineau F."/>
            <person name="Colpaert J."/>
            <person name="Kohler A."/>
            <person name="Nagy L.G."/>
            <person name="Floudas D."/>
            <person name="Copeland A."/>
            <person name="Barry K.W."/>
            <person name="Cichocki N."/>
            <person name="Veneault-Fourrey C."/>
            <person name="LaButti K."/>
            <person name="Lindquist E.A."/>
            <person name="Lipzen A."/>
            <person name="Lundell T."/>
            <person name="Morin E."/>
            <person name="Murat C."/>
            <person name="Sun H."/>
            <person name="Tunlid A."/>
            <person name="Henrissat B."/>
            <person name="Grigoriev I.V."/>
            <person name="Hibbett D.S."/>
            <person name="Martin F."/>
            <person name="Nordberg H.P."/>
            <person name="Cantor M.N."/>
            <person name="Hua S.X."/>
        </authorList>
    </citation>
    <scope>NUCLEOTIDE SEQUENCE [LARGE SCALE GENOMIC DNA]</scope>
    <source>
        <strain evidence="2 3">UH-Slu-Lm8-n1</strain>
    </source>
</reference>
<gene>
    <name evidence="2" type="ORF">CY34DRAFT_797740</name>
</gene>
<evidence type="ECO:0000256" key="1">
    <source>
        <dbReference type="SAM" id="MobiDB-lite"/>
    </source>
</evidence>
<evidence type="ECO:0000313" key="2">
    <source>
        <dbReference type="EMBL" id="KIK48943.1"/>
    </source>
</evidence>
<name>A0A0D0C214_9AGAM</name>
<evidence type="ECO:0000313" key="3">
    <source>
        <dbReference type="Proteomes" id="UP000054485"/>
    </source>
</evidence>
<dbReference type="EMBL" id="KN835135">
    <property type="protein sequence ID" value="KIK48943.1"/>
    <property type="molecule type" value="Genomic_DNA"/>
</dbReference>
<feature type="region of interest" description="Disordered" evidence="1">
    <location>
        <begin position="47"/>
        <end position="85"/>
    </location>
</feature>
<dbReference type="InParanoid" id="A0A0D0C214"/>
<organism evidence="2 3">
    <name type="scientific">Suillus luteus UH-Slu-Lm8-n1</name>
    <dbReference type="NCBI Taxonomy" id="930992"/>
    <lineage>
        <taxon>Eukaryota</taxon>
        <taxon>Fungi</taxon>
        <taxon>Dikarya</taxon>
        <taxon>Basidiomycota</taxon>
        <taxon>Agaricomycotina</taxon>
        <taxon>Agaricomycetes</taxon>
        <taxon>Agaricomycetidae</taxon>
        <taxon>Boletales</taxon>
        <taxon>Suillineae</taxon>
        <taxon>Suillaceae</taxon>
        <taxon>Suillus</taxon>
    </lineage>
</organism>
<sequence length="85" mass="9496">MPISTSRTRPPESAPVILHFDYFPETIGGCNRTGSSRRFDQTGAEMQGTGFNKFAPEARPGYKPRSQPLDVQRRSTDMVVHPSKD</sequence>